<gene>
    <name evidence="3" type="ORF">EWM64_g5432</name>
</gene>
<dbReference type="AlphaFoldDB" id="A0A4Y9ZYU8"/>
<feature type="transmembrane region" description="Helical" evidence="1">
    <location>
        <begin position="150"/>
        <end position="177"/>
    </location>
</feature>
<feature type="domain" description="Peptidase A1" evidence="2">
    <location>
        <begin position="1"/>
        <end position="67"/>
    </location>
</feature>
<protein>
    <recommendedName>
        <fullName evidence="2">Peptidase A1 domain-containing protein</fullName>
    </recommendedName>
</protein>
<keyword evidence="1" id="KW-0472">Membrane</keyword>
<dbReference type="PROSITE" id="PS51767">
    <property type="entry name" value="PEPTIDASE_A1"/>
    <property type="match status" value="1"/>
</dbReference>
<accession>A0A4Y9ZYU8</accession>
<keyword evidence="4" id="KW-1185">Reference proteome</keyword>
<name>A0A4Y9ZYU8_9AGAM</name>
<keyword evidence="1" id="KW-1133">Transmembrane helix</keyword>
<evidence type="ECO:0000259" key="2">
    <source>
        <dbReference type="PROSITE" id="PS51767"/>
    </source>
</evidence>
<comment type="caution">
    <text evidence="3">The sequence shown here is derived from an EMBL/GenBank/DDBJ whole genome shotgun (WGS) entry which is preliminary data.</text>
</comment>
<dbReference type="OrthoDB" id="15189at2759"/>
<proteinExistence type="predicted"/>
<evidence type="ECO:0000313" key="3">
    <source>
        <dbReference type="EMBL" id="TFY78578.1"/>
    </source>
</evidence>
<keyword evidence="1" id="KW-0812">Transmembrane</keyword>
<reference evidence="3 4" key="1">
    <citation type="submission" date="2019-02" db="EMBL/GenBank/DDBJ databases">
        <title>Genome sequencing of the rare red list fungi Hericium alpestre (H. flagellum).</title>
        <authorList>
            <person name="Buettner E."/>
            <person name="Kellner H."/>
        </authorList>
    </citation>
    <scope>NUCLEOTIDE SEQUENCE [LARGE SCALE GENOMIC DNA]</scope>
    <source>
        <strain evidence="3 4">DSM 108284</strain>
    </source>
</reference>
<dbReference type="Gene3D" id="2.40.70.10">
    <property type="entry name" value="Acid Proteases"/>
    <property type="match status" value="1"/>
</dbReference>
<dbReference type="InterPro" id="IPR033121">
    <property type="entry name" value="PEPTIDASE_A1"/>
</dbReference>
<dbReference type="EMBL" id="SFCI01000653">
    <property type="protein sequence ID" value="TFY78578.1"/>
    <property type="molecule type" value="Genomic_DNA"/>
</dbReference>
<sequence>MVQNQTFSDGSTGTYCVSAYPPIAYPPITLSSQFASTFDLLLGDSFLRNVYASFDYGEMDNSGNMVGDPFVQLLSTTDRDTVIGEFQKYRAETLKNFPPQVSMEELRQIFLDEGGDDDNENDDSVAAQGALAASDSASDTSTLVDRLNTYGPIVVGLLAGNWLVCVILLLIGLATCVRRGGRTRKEYATVPTGFREVADGHEHASTKYSD</sequence>
<dbReference type="STRING" id="135208.A0A4Y9ZYU8"/>
<dbReference type="InterPro" id="IPR021109">
    <property type="entry name" value="Peptidase_aspartic_dom_sf"/>
</dbReference>
<evidence type="ECO:0000313" key="4">
    <source>
        <dbReference type="Proteomes" id="UP000298061"/>
    </source>
</evidence>
<organism evidence="3 4">
    <name type="scientific">Hericium alpestre</name>
    <dbReference type="NCBI Taxonomy" id="135208"/>
    <lineage>
        <taxon>Eukaryota</taxon>
        <taxon>Fungi</taxon>
        <taxon>Dikarya</taxon>
        <taxon>Basidiomycota</taxon>
        <taxon>Agaricomycotina</taxon>
        <taxon>Agaricomycetes</taxon>
        <taxon>Russulales</taxon>
        <taxon>Hericiaceae</taxon>
        <taxon>Hericium</taxon>
    </lineage>
</organism>
<evidence type="ECO:0000256" key="1">
    <source>
        <dbReference type="SAM" id="Phobius"/>
    </source>
</evidence>
<dbReference type="Proteomes" id="UP000298061">
    <property type="component" value="Unassembled WGS sequence"/>
</dbReference>